<dbReference type="PATRIC" id="fig|1423726.3.peg.2918"/>
<keyword evidence="2" id="KW-1185">Reference proteome</keyword>
<proteinExistence type="predicted"/>
<comment type="caution">
    <text evidence="1">The sequence shown here is derived from an EMBL/GenBank/DDBJ whole genome shotgun (WGS) entry which is preliminary data.</text>
</comment>
<dbReference type="STRING" id="1423726.FC07_GL002809"/>
<evidence type="ECO:0008006" key="3">
    <source>
        <dbReference type="Google" id="ProtNLM"/>
    </source>
</evidence>
<gene>
    <name evidence="1" type="ORF">FC07_GL002809</name>
</gene>
<evidence type="ECO:0000313" key="2">
    <source>
        <dbReference type="Proteomes" id="UP000051461"/>
    </source>
</evidence>
<dbReference type="RefSeq" id="WP_057904465.1">
    <property type="nucleotide sequence ID" value="NZ_AZDA01000046.1"/>
</dbReference>
<dbReference type="EMBL" id="AZDA01000046">
    <property type="protein sequence ID" value="KRK39089.1"/>
    <property type="molecule type" value="Genomic_DNA"/>
</dbReference>
<dbReference type="InterPro" id="IPR029069">
    <property type="entry name" value="HotDog_dom_sf"/>
</dbReference>
<dbReference type="Proteomes" id="UP000051461">
    <property type="component" value="Unassembled WGS sequence"/>
</dbReference>
<dbReference type="SUPFAM" id="SSF54637">
    <property type="entry name" value="Thioesterase/thiol ester dehydrase-isomerase"/>
    <property type="match status" value="1"/>
</dbReference>
<sequence>MLTQQLFIDTNRVTRYQQAFGLPPDTLPGTFLLTLWQAFSVPALVGRTYLLIEQQIRLQQPLQWPATYDVSLQRTAVWPKHQAEIWIYHLILKKEGQQVADCETRIYVRPISSQ</sequence>
<protein>
    <recommendedName>
        <fullName evidence="3">N-terminal of MaoC-like dehydratase domain-containing protein</fullName>
    </recommendedName>
</protein>
<evidence type="ECO:0000313" key="1">
    <source>
        <dbReference type="EMBL" id="KRK39089.1"/>
    </source>
</evidence>
<accession>A0A0R1H5M4</accession>
<organism evidence="1 2">
    <name type="scientific">Loigolactobacillus bifermentans DSM 20003</name>
    <dbReference type="NCBI Taxonomy" id="1423726"/>
    <lineage>
        <taxon>Bacteria</taxon>
        <taxon>Bacillati</taxon>
        <taxon>Bacillota</taxon>
        <taxon>Bacilli</taxon>
        <taxon>Lactobacillales</taxon>
        <taxon>Lactobacillaceae</taxon>
        <taxon>Loigolactobacillus</taxon>
    </lineage>
</organism>
<reference evidence="1 2" key="1">
    <citation type="journal article" date="2015" name="Genome Announc.">
        <title>Expanding the biotechnology potential of lactobacilli through comparative genomics of 213 strains and associated genera.</title>
        <authorList>
            <person name="Sun Z."/>
            <person name="Harris H.M."/>
            <person name="McCann A."/>
            <person name="Guo C."/>
            <person name="Argimon S."/>
            <person name="Zhang W."/>
            <person name="Yang X."/>
            <person name="Jeffery I.B."/>
            <person name="Cooney J.C."/>
            <person name="Kagawa T.F."/>
            <person name="Liu W."/>
            <person name="Song Y."/>
            <person name="Salvetti E."/>
            <person name="Wrobel A."/>
            <person name="Rasinkangas P."/>
            <person name="Parkhill J."/>
            <person name="Rea M.C."/>
            <person name="O'Sullivan O."/>
            <person name="Ritari J."/>
            <person name="Douillard F.P."/>
            <person name="Paul Ross R."/>
            <person name="Yang R."/>
            <person name="Briner A.E."/>
            <person name="Felis G.E."/>
            <person name="de Vos W.M."/>
            <person name="Barrangou R."/>
            <person name="Klaenhammer T.R."/>
            <person name="Caufield P.W."/>
            <person name="Cui Y."/>
            <person name="Zhang H."/>
            <person name="O'Toole P.W."/>
        </authorList>
    </citation>
    <scope>NUCLEOTIDE SEQUENCE [LARGE SCALE GENOMIC DNA]</scope>
    <source>
        <strain evidence="1 2">DSM 20003</strain>
    </source>
</reference>
<dbReference type="AlphaFoldDB" id="A0A0R1H5M4"/>
<name>A0A0R1H5M4_9LACO</name>
<dbReference type="OrthoDB" id="2339503at2"/>